<keyword evidence="4" id="KW-1185">Reference proteome</keyword>
<dbReference type="GO" id="GO:0005794">
    <property type="term" value="C:Golgi apparatus"/>
    <property type="evidence" value="ECO:0007669"/>
    <property type="project" value="TreeGrafter"/>
</dbReference>
<dbReference type="GeneID" id="110984188"/>
<dbReference type="PANTHER" id="PTHR47032:SF1">
    <property type="entry name" value="UDP-D-XYLOSE:L-FUCOSE ALPHA-1,3-D-XYLOSYLTRANSFERASE-RELATED"/>
    <property type="match status" value="1"/>
</dbReference>
<reference evidence="5" key="1">
    <citation type="submission" date="2025-08" db="UniProtKB">
        <authorList>
            <consortium name="RefSeq"/>
        </authorList>
    </citation>
    <scope>IDENTIFICATION</scope>
</reference>
<evidence type="ECO:0000313" key="5">
    <source>
        <dbReference type="RefSeq" id="XP_022099801.1"/>
    </source>
</evidence>
<sequence length="373" mass="43106">MHTSLRSKRWLRNTTLRRCEALSSYYRSRQVEVFLPGMLWLCGSFERFLTARSFSRLALGMLLLVTFASVCLWLKSAPIDVNEGELPDTLDLVTRSVAEAPKSLPHDNSMAATAPLFTDPSFTAKVRLLAKSLLLRKIVLTTTNSGFLDFTENMLMSIQQVGIHPEVVVIAEDAMAYEVLLNHSYGLHVMKPPNAVDTPKEALNYGTANYTKLVNRRPSYVLEFIQQGFEVFFCDSDTFWFNDPFPYFSGDQYDVAFMRDYRRVFNAGVGFYRPTNRTEYFLRLWVWVLETQPKVRYDQDVLNYITSSKISPDLKVRSLSFHSFPTCKTFCDWDNRVCKKVTRKTAVFHAAFIPDHANKKYVFENCKLWLVNK</sequence>
<dbReference type="InterPro" id="IPR029044">
    <property type="entry name" value="Nucleotide-diphossugar_trans"/>
</dbReference>
<organism evidence="4 5">
    <name type="scientific">Acanthaster planci</name>
    <name type="common">Crown-of-thorns starfish</name>
    <dbReference type="NCBI Taxonomy" id="133434"/>
    <lineage>
        <taxon>Eukaryota</taxon>
        <taxon>Metazoa</taxon>
        <taxon>Echinodermata</taxon>
        <taxon>Eleutherozoa</taxon>
        <taxon>Asterozoa</taxon>
        <taxon>Asteroidea</taxon>
        <taxon>Valvatacea</taxon>
        <taxon>Valvatida</taxon>
        <taxon>Acanthasteridae</taxon>
        <taxon>Acanthaster</taxon>
    </lineage>
</organism>
<feature type="transmembrane region" description="Helical" evidence="2">
    <location>
        <begin position="57"/>
        <end position="75"/>
    </location>
</feature>
<dbReference type="InterPro" id="IPR052636">
    <property type="entry name" value="UDP-D-xylose:L-fucose_XylT"/>
</dbReference>
<dbReference type="GO" id="GO:0016757">
    <property type="term" value="F:glycosyltransferase activity"/>
    <property type="evidence" value="ECO:0007669"/>
    <property type="project" value="TreeGrafter"/>
</dbReference>
<dbReference type="SUPFAM" id="SSF53448">
    <property type="entry name" value="Nucleotide-diphospho-sugar transferases"/>
    <property type="match status" value="1"/>
</dbReference>
<protein>
    <submittedName>
        <fullName evidence="5">UDP-D-xylose:L-fucose alpha-1,3-D-xylosyltransferase MGP4-like</fullName>
    </submittedName>
</protein>
<feature type="domain" description="Nucleotide-diphospho-sugar transferase" evidence="3">
    <location>
        <begin position="163"/>
        <end position="359"/>
    </location>
</feature>
<dbReference type="OMA" id="DAMAYEV"/>
<dbReference type="AlphaFoldDB" id="A0A8B7Z957"/>
<name>A0A8B7Z957_ACAPL</name>
<comment type="similarity">
    <text evidence="1">Belongs to the glycosyltransferase 77 family.</text>
</comment>
<evidence type="ECO:0000256" key="1">
    <source>
        <dbReference type="ARBA" id="ARBA00007033"/>
    </source>
</evidence>
<evidence type="ECO:0000256" key="2">
    <source>
        <dbReference type="SAM" id="Phobius"/>
    </source>
</evidence>
<dbReference type="Proteomes" id="UP000694845">
    <property type="component" value="Unplaced"/>
</dbReference>
<dbReference type="KEGG" id="aplc:110984188"/>
<dbReference type="InterPro" id="IPR005069">
    <property type="entry name" value="Nucl-diP-sugar_transferase"/>
</dbReference>
<keyword evidence="2" id="KW-0472">Membrane</keyword>
<evidence type="ECO:0000313" key="4">
    <source>
        <dbReference type="Proteomes" id="UP000694845"/>
    </source>
</evidence>
<keyword evidence="2" id="KW-1133">Transmembrane helix</keyword>
<keyword evidence="2" id="KW-0812">Transmembrane</keyword>
<dbReference type="PANTHER" id="PTHR47032">
    <property type="entry name" value="UDP-D-XYLOSE:L-FUCOSE ALPHA-1,3-D-XYLOSYLTRANSFERASE-RELATED"/>
    <property type="match status" value="1"/>
</dbReference>
<evidence type="ECO:0000259" key="3">
    <source>
        <dbReference type="Pfam" id="PF03407"/>
    </source>
</evidence>
<gene>
    <name evidence="5" type="primary">LOC110984188</name>
</gene>
<dbReference type="Pfam" id="PF03407">
    <property type="entry name" value="Nucleotid_trans"/>
    <property type="match status" value="1"/>
</dbReference>
<accession>A0A8B7Z957</accession>
<proteinExistence type="inferred from homology"/>
<dbReference type="Gene3D" id="3.90.550.10">
    <property type="entry name" value="Spore Coat Polysaccharide Biosynthesis Protein SpsA, Chain A"/>
    <property type="match status" value="1"/>
</dbReference>
<dbReference type="OrthoDB" id="1712432at2759"/>
<dbReference type="RefSeq" id="XP_022099801.1">
    <property type="nucleotide sequence ID" value="XM_022244109.1"/>
</dbReference>